<dbReference type="AlphaFoldDB" id="A0A834I5J9"/>
<proteinExistence type="predicted"/>
<evidence type="ECO:0000313" key="2">
    <source>
        <dbReference type="EMBL" id="KAF7271825.1"/>
    </source>
</evidence>
<dbReference type="EMBL" id="JAACXV010013889">
    <property type="protein sequence ID" value="KAF7271825.1"/>
    <property type="molecule type" value="Genomic_DNA"/>
</dbReference>
<reference evidence="2" key="1">
    <citation type="submission" date="2020-08" db="EMBL/GenBank/DDBJ databases">
        <title>Genome sequencing and assembly of the red palm weevil Rhynchophorus ferrugineus.</title>
        <authorList>
            <person name="Dias G.B."/>
            <person name="Bergman C.M."/>
            <person name="Manee M."/>
        </authorList>
    </citation>
    <scope>NUCLEOTIDE SEQUENCE</scope>
    <source>
        <strain evidence="2">AA-2017</strain>
        <tissue evidence="2">Whole larva</tissue>
    </source>
</reference>
<feature type="region of interest" description="Disordered" evidence="1">
    <location>
        <begin position="118"/>
        <end position="141"/>
    </location>
</feature>
<evidence type="ECO:0000256" key="1">
    <source>
        <dbReference type="SAM" id="MobiDB-lite"/>
    </source>
</evidence>
<gene>
    <name evidence="2" type="ORF">GWI33_015349</name>
</gene>
<protein>
    <submittedName>
        <fullName evidence="2">Uncharacterized protein</fullName>
    </submittedName>
</protein>
<organism evidence="2 3">
    <name type="scientific">Rhynchophorus ferrugineus</name>
    <name type="common">Red palm weevil</name>
    <name type="synonym">Curculio ferrugineus</name>
    <dbReference type="NCBI Taxonomy" id="354439"/>
    <lineage>
        <taxon>Eukaryota</taxon>
        <taxon>Metazoa</taxon>
        <taxon>Ecdysozoa</taxon>
        <taxon>Arthropoda</taxon>
        <taxon>Hexapoda</taxon>
        <taxon>Insecta</taxon>
        <taxon>Pterygota</taxon>
        <taxon>Neoptera</taxon>
        <taxon>Endopterygota</taxon>
        <taxon>Coleoptera</taxon>
        <taxon>Polyphaga</taxon>
        <taxon>Cucujiformia</taxon>
        <taxon>Curculionidae</taxon>
        <taxon>Dryophthorinae</taxon>
        <taxon>Rhynchophorus</taxon>
    </lineage>
</organism>
<comment type="caution">
    <text evidence="2">The sequence shown here is derived from an EMBL/GenBank/DDBJ whole genome shotgun (WGS) entry which is preliminary data.</text>
</comment>
<sequence>MGYISQHIVVVIKNVEKPTRKPLLLHLSRDRNEIDRTVRYRSGGSAKWGIFPSVRSSPVQTRLGSSINKVASVTAGKEDYAAPHAGRTNYPQNFANGCARALDEMCEPANSAALSFDGLSGPGVDRARSSPRCGNTELYRS</sequence>
<dbReference type="Proteomes" id="UP000625711">
    <property type="component" value="Unassembled WGS sequence"/>
</dbReference>
<name>A0A834I5J9_RHYFE</name>
<accession>A0A834I5J9</accession>
<evidence type="ECO:0000313" key="3">
    <source>
        <dbReference type="Proteomes" id="UP000625711"/>
    </source>
</evidence>
<keyword evidence="3" id="KW-1185">Reference proteome</keyword>